<evidence type="ECO:0000256" key="1">
    <source>
        <dbReference type="SAM" id="MobiDB-lite"/>
    </source>
</evidence>
<sequence>MRLAVFALAALALVATGGTRAETVYKCVAGGQTTYQQTPCAKSQRQETIQLEDSAPANGQVAPMPEAPRRDDAVVATPLPTRPLPPMPQMFGCVRATDSKSYTSADGNPQPYLAPLGVLGVAGGSLSDTYGNPNAAVASAPELNRGKGNVGAIATSNYVWVQDQCRELSPAETCQALQADADATQRQIRNAFKSDRGPLDAKADRLRDQLQSCR</sequence>
<dbReference type="STRING" id="1440763.BJI69_05205"/>
<proteinExistence type="predicted"/>
<keyword evidence="5" id="KW-1185">Reference proteome</keyword>
<feature type="region of interest" description="Disordered" evidence="1">
    <location>
        <begin position="194"/>
        <end position="214"/>
    </location>
</feature>
<feature type="signal peptide" evidence="2">
    <location>
        <begin position="1"/>
        <end position="21"/>
    </location>
</feature>
<feature type="compositionally biased region" description="Basic and acidic residues" evidence="1">
    <location>
        <begin position="194"/>
        <end position="208"/>
    </location>
</feature>
<reference evidence="5" key="1">
    <citation type="submission" date="2016-09" db="EMBL/GenBank/DDBJ databases">
        <authorList>
            <person name="Lysoe E."/>
        </authorList>
    </citation>
    <scope>NUCLEOTIDE SEQUENCE [LARGE SCALE GENOMIC DNA]</scope>
    <source>
        <strain evidence="5">LJ96T</strain>
    </source>
</reference>
<protein>
    <recommendedName>
        <fullName evidence="3">DUF4124 domain-containing protein</fullName>
    </recommendedName>
</protein>
<dbReference type="OrthoDB" id="5974779at2"/>
<dbReference type="AlphaFoldDB" id="A0A0G9GXD4"/>
<keyword evidence="2" id="KW-0732">Signal</keyword>
<feature type="chain" id="PRO_5014227936" description="DUF4124 domain-containing protein" evidence="2">
    <location>
        <begin position="22"/>
        <end position="214"/>
    </location>
</feature>
<gene>
    <name evidence="4" type="ORF">BJI69_05205</name>
</gene>
<dbReference type="KEGG" id="lrz:BJI69_05205"/>
<feature type="region of interest" description="Disordered" evidence="1">
    <location>
        <begin position="45"/>
        <end position="70"/>
    </location>
</feature>
<feature type="domain" description="DUF4124" evidence="3">
    <location>
        <begin position="14"/>
        <end position="62"/>
    </location>
</feature>
<dbReference type="Pfam" id="PF13511">
    <property type="entry name" value="DUF4124"/>
    <property type="match status" value="1"/>
</dbReference>
<dbReference type="EMBL" id="CP017480">
    <property type="protein sequence ID" value="APG03369.1"/>
    <property type="molecule type" value="Genomic_DNA"/>
</dbReference>
<evidence type="ECO:0000313" key="4">
    <source>
        <dbReference type="EMBL" id="APG03369.1"/>
    </source>
</evidence>
<dbReference type="PATRIC" id="fig|1440763.5.peg.242"/>
<dbReference type="InterPro" id="IPR025392">
    <property type="entry name" value="DUF4124"/>
</dbReference>
<accession>A0A0G9GXD4</accession>
<evidence type="ECO:0000313" key="5">
    <source>
        <dbReference type="Proteomes" id="UP000182987"/>
    </source>
</evidence>
<dbReference type="RefSeq" id="WP_046969682.1">
    <property type="nucleotide sequence ID" value="NZ_CP017480.1"/>
</dbReference>
<organism evidence="4 5">
    <name type="scientific">Luteibacter rhizovicinus DSM 16549</name>
    <dbReference type="NCBI Taxonomy" id="1440763"/>
    <lineage>
        <taxon>Bacteria</taxon>
        <taxon>Pseudomonadati</taxon>
        <taxon>Pseudomonadota</taxon>
        <taxon>Gammaproteobacteria</taxon>
        <taxon>Lysobacterales</taxon>
        <taxon>Rhodanobacteraceae</taxon>
        <taxon>Luteibacter</taxon>
    </lineage>
</organism>
<dbReference type="Proteomes" id="UP000182987">
    <property type="component" value="Chromosome"/>
</dbReference>
<evidence type="ECO:0000259" key="3">
    <source>
        <dbReference type="Pfam" id="PF13511"/>
    </source>
</evidence>
<name>A0A0G9GXD4_9GAMM</name>
<evidence type="ECO:0000256" key="2">
    <source>
        <dbReference type="SAM" id="SignalP"/>
    </source>
</evidence>